<name>A0A8R7QMG0_TRIUA</name>
<dbReference type="AlphaFoldDB" id="A0A8R7QMG0"/>
<sequence>MLQKKRAIACSLSRSSKARGILGIIIWHIGTDIFRARSS</sequence>
<dbReference type="EnsemblPlants" id="TuG1812G0600000302.01.T01">
    <property type="protein sequence ID" value="TuG1812G0600000302.01.T01.cds429411"/>
    <property type="gene ID" value="TuG1812G0600000302.01"/>
</dbReference>
<accession>A0A8R7QMG0</accession>
<evidence type="ECO:0000313" key="2">
    <source>
        <dbReference type="Proteomes" id="UP000015106"/>
    </source>
</evidence>
<evidence type="ECO:0000313" key="1">
    <source>
        <dbReference type="EnsemblPlants" id="TuG1812G0600000302.01.T01.cds429411"/>
    </source>
</evidence>
<dbReference type="Proteomes" id="UP000015106">
    <property type="component" value="Chromosome 6"/>
</dbReference>
<reference evidence="1" key="2">
    <citation type="submission" date="2018-03" db="EMBL/GenBank/DDBJ databases">
        <title>The Triticum urartu genome reveals the dynamic nature of wheat genome evolution.</title>
        <authorList>
            <person name="Ling H."/>
            <person name="Ma B."/>
            <person name="Shi X."/>
            <person name="Liu H."/>
            <person name="Dong L."/>
            <person name="Sun H."/>
            <person name="Cao Y."/>
            <person name="Gao Q."/>
            <person name="Zheng S."/>
            <person name="Li Y."/>
            <person name="Yu Y."/>
            <person name="Du H."/>
            <person name="Qi M."/>
            <person name="Li Y."/>
            <person name="Yu H."/>
            <person name="Cui Y."/>
            <person name="Wang N."/>
            <person name="Chen C."/>
            <person name="Wu H."/>
            <person name="Zhao Y."/>
            <person name="Zhang J."/>
            <person name="Li Y."/>
            <person name="Zhou W."/>
            <person name="Zhang B."/>
            <person name="Hu W."/>
            <person name="Eijk M."/>
            <person name="Tang J."/>
            <person name="Witsenboer H."/>
            <person name="Zhao S."/>
            <person name="Li Z."/>
            <person name="Zhang A."/>
            <person name="Wang D."/>
            <person name="Liang C."/>
        </authorList>
    </citation>
    <scope>NUCLEOTIDE SEQUENCE [LARGE SCALE GENOMIC DNA]</scope>
    <source>
        <strain evidence="1">cv. G1812</strain>
    </source>
</reference>
<dbReference type="Gramene" id="TuG1812G0600000302.01.T01">
    <property type="protein sequence ID" value="TuG1812G0600000302.01.T01.cds429411"/>
    <property type="gene ID" value="TuG1812G0600000302.01"/>
</dbReference>
<reference evidence="1" key="3">
    <citation type="submission" date="2022-06" db="UniProtKB">
        <authorList>
            <consortium name="EnsemblPlants"/>
        </authorList>
    </citation>
    <scope>IDENTIFICATION</scope>
</reference>
<protein>
    <submittedName>
        <fullName evidence="1">Uncharacterized protein</fullName>
    </submittedName>
</protein>
<organism evidence="1 2">
    <name type="scientific">Triticum urartu</name>
    <name type="common">Red wild einkorn</name>
    <name type="synonym">Crithodium urartu</name>
    <dbReference type="NCBI Taxonomy" id="4572"/>
    <lineage>
        <taxon>Eukaryota</taxon>
        <taxon>Viridiplantae</taxon>
        <taxon>Streptophyta</taxon>
        <taxon>Embryophyta</taxon>
        <taxon>Tracheophyta</taxon>
        <taxon>Spermatophyta</taxon>
        <taxon>Magnoliopsida</taxon>
        <taxon>Liliopsida</taxon>
        <taxon>Poales</taxon>
        <taxon>Poaceae</taxon>
        <taxon>BOP clade</taxon>
        <taxon>Pooideae</taxon>
        <taxon>Triticodae</taxon>
        <taxon>Triticeae</taxon>
        <taxon>Triticinae</taxon>
        <taxon>Triticum</taxon>
    </lineage>
</organism>
<proteinExistence type="predicted"/>
<keyword evidence="2" id="KW-1185">Reference proteome</keyword>
<reference evidence="2" key="1">
    <citation type="journal article" date="2013" name="Nature">
        <title>Draft genome of the wheat A-genome progenitor Triticum urartu.</title>
        <authorList>
            <person name="Ling H.Q."/>
            <person name="Zhao S."/>
            <person name="Liu D."/>
            <person name="Wang J."/>
            <person name="Sun H."/>
            <person name="Zhang C."/>
            <person name="Fan H."/>
            <person name="Li D."/>
            <person name="Dong L."/>
            <person name="Tao Y."/>
            <person name="Gao C."/>
            <person name="Wu H."/>
            <person name="Li Y."/>
            <person name="Cui Y."/>
            <person name="Guo X."/>
            <person name="Zheng S."/>
            <person name="Wang B."/>
            <person name="Yu K."/>
            <person name="Liang Q."/>
            <person name="Yang W."/>
            <person name="Lou X."/>
            <person name="Chen J."/>
            <person name="Feng M."/>
            <person name="Jian J."/>
            <person name="Zhang X."/>
            <person name="Luo G."/>
            <person name="Jiang Y."/>
            <person name="Liu J."/>
            <person name="Wang Z."/>
            <person name="Sha Y."/>
            <person name="Zhang B."/>
            <person name="Wu H."/>
            <person name="Tang D."/>
            <person name="Shen Q."/>
            <person name="Xue P."/>
            <person name="Zou S."/>
            <person name="Wang X."/>
            <person name="Liu X."/>
            <person name="Wang F."/>
            <person name="Yang Y."/>
            <person name="An X."/>
            <person name="Dong Z."/>
            <person name="Zhang K."/>
            <person name="Zhang X."/>
            <person name="Luo M.C."/>
            <person name="Dvorak J."/>
            <person name="Tong Y."/>
            <person name="Wang J."/>
            <person name="Yang H."/>
            <person name="Li Z."/>
            <person name="Wang D."/>
            <person name="Zhang A."/>
            <person name="Wang J."/>
        </authorList>
    </citation>
    <scope>NUCLEOTIDE SEQUENCE</scope>
    <source>
        <strain evidence="2">cv. G1812</strain>
    </source>
</reference>